<dbReference type="EMBL" id="JAQJAN010000012">
    <property type="protein sequence ID" value="KAJ5716107.1"/>
    <property type="molecule type" value="Genomic_DNA"/>
</dbReference>
<evidence type="ECO:0000313" key="1">
    <source>
        <dbReference type="EMBL" id="KAJ5716107.1"/>
    </source>
</evidence>
<organism evidence="1 2">
    <name type="scientific">Penicillium malachiteum</name>
    <dbReference type="NCBI Taxonomy" id="1324776"/>
    <lineage>
        <taxon>Eukaryota</taxon>
        <taxon>Fungi</taxon>
        <taxon>Dikarya</taxon>
        <taxon>Ascomycota</taxon>
        <taxon>Pezizomycotina</taxon>
        <taxon>Eurotiomycetes</taxon>
        <taxon>Eurotiomycetidae</taxon>
        <taxon>Eurotiales</taxon>
        <taxon>Aspergillaceae</taxon>
        <taxon>Penicillium</taxon>
    </lineage>
</organism>
<dbReference type="AlphaFoldDB" id="A0AAD6HGD9"/>
<evidence type="ECO:0000313" key="2">
    <source>
        <dbReference type="Proteomes" id="UP001215712"/>
    </source>
</evidence>
<name>A0AAD6HGD9_9EURO</name>
<proteinExistence type="predicted"/>
<sequence>MKNMSMLGPVTIQGEQIPKYATSIAQLRRAYYTESLNKNKDSLKDSLRRFPVLSPFIDTIATLKKSVSQRVPFVIDSNSGLMKKLLQRSQKICGITYDILASLLGSFQPSSQFEADAELSDDYIKAGFLEAFEVLKEGARESKNITIRSAVITIADFLDENVRELAAEAAKEAGIATFPDIPIILPTQTLIWSWKSILDDSDEIIDILSEEPWGNSLLIDYGVGYFDIATNGRRCQIKYPMDIMGCQRIAMKLVDKLTSFDGPLKQQVEKGASKPALYSALWTASNKIRHPSEIDPLEDSDDHHAEWPLDLQDWWIGDEGTAILRWEDLEAVEAEYIDELANQFERVLDCLQGESYHVPLDFKSSNFPSIVLTTKYRGNE</sequence>
<gene>
    <name evidence="1" type="ORF">N7493_008018</name>
</gene>
<comment type="caution">
    <text evidence="1">The sequence shown here is derived from an EMBL/GenBank/DDBJ whole genome shotgun (WGS) entry which is preliminary data.</text>
</comment>
<reference evidence="1" key="1">
    <citation type="journal article" date="2023" name="IMA Fungus">
        <title>Comparative genomic study of the Penicillium genus elucidates a diverse pangenome and 15 lateral gene transfer events.</title>
        <authorList>
            <person name="Petersen C."/>
            <person name="Sorensen T."/>
            <person name="Nielsen M.R."/>
            <person name="Sondergaard T.E."/>
            <person name="Sorensen J.L."/>
            <person name="Fitzpatrick D.A."/>
            <person name="Frisvad J.C."/>
            <person name="Nielsen K.L."/>
        </authorList>
    </citation>
    <scope>NUCLEOTIDE SEQUENCE</scope>
    <source>
        <strain evidence="1">IBT 17514</strain>
    </source>
</reference>
<dbReference type="Proteomes" id="UP001215712">
    <property type="component" value="Unassembled WGS sequence"/>
</dbReference>
<reference evidence="1" key="2">
    <citation type="submission" date="2023-01" db="EMBL/GenBank/DDBJ databases">
        <authorList>
            <person name="Petersen C."/>
        </authorList>
    </citation>
    <scope>NUCLEOTIDE SEQUENCE</scope>
    <source>
        <strain evidence="1">IBT 17514</strain>
    </source>
</reference>
<accession>A0AAD6HGD9</accession>
<keyword evidence="2" id="KW-1185">Reference proteome</keyword>
<protein>
    <submittedName>
        <fullName evidence="1">Uncharacterized protein</fullName>
    </submittedName>
</protein>